<evidence type="ECO:0000313" key="10">
    <source>
        <dbReference type="Proteomes" id="UP000028834"/>
    </source>
</evidence>
<dbReference type="SUPFAM" id="SSF50249">
    <property type="entry name" value="Nucleic acid-binding proteins"/>
    <property type="match status" value="1"/>
</dbReference>
<keyword evidence="5 6" id="KW-0648">Protein biosynthesis</keyword>
<dbReference type="InterPro" id="IPR006196">
    <property type="entry name" value="RNA-binding_domain_S1_IF1"/>
</dbReference>
<dbReference type="Proteomes" id="UP000028834">
    <property type="component" value="Unassembled WGS sequence"/>
</dbReference>
<dbReference type="GO" id="GO:0003743">
    <property type="term" value="F:translation initiation factor activity"/>
    <property type="evidence" value="ECO:0007669"/>
    <property type="project" value="UniProtKB-UniRule"/>
</dbReference>
<dbReference type="GO" id="GO:0005829">
    <property type="term" value="C:cytosol"/>
    <property type="evidence" value="ECO:0007669"/>
    <property type="project" value="TreeGrafter"/>
</dbReference>
<evidence type="ECO:0000256" key="5">
    <source>
        <dbReference type="ARBA" id="ARBA00022917"/>
    </source>
</evidence>
<evidence type="ECO:0000256" key="1">
    <source>
        <dbReference type="ARBA" id="ARBA00003935"/>
    </source>
</evidence>
<comment type="subunit">
    <text evidence="3">Component of the 30S ribosomal translation pre-initiation complex which assembles on the 30S ribosome in the order IF-2 and IF-3, IF-1 and N-formylmethionyl-tRNA(fMet); mRNA recruitment can occur at any time during PIC assembly.</text>
</comment>
<dbReference type="PROSITE" id="PS50832">
    <property type="entry name" value="S1_IF1_TYPE"/>
    <property type="match status" value="1"/>
</dbReference>
<name>A0A086M767_TOXGO</name>
<gene>
    <name evidence="9" type="ORF">TGRUB_217620</name>
</gene>
<evidence type="ECO:0000259" key="8">
    <source>
        <dbReference type="PROSITE" id="PS50832"/>
    </source>
</evidence>
<dbReference type="GO" id="GO:0043022">
    <property type="term" value="F:ribosome binding"/>
    <property type="evidence" value="ECO:0007669"/>
    <property type="project" value="TreeGrafter"/>
</dbReference>
<reference evidence="9 10" key="1">
    <citation type="submission" date="2014-05" db="EMBL/GenBank/DDBJ databases">
        <authorList>
            <person name="Sibley D."/>
            <person name="Venepally P."/>
            <person name="Karamycheva S."/>
            <person name="Hadjithomas M."/>
            <person name="Khan A."/>
            <person name="Brunk B."/>
            <person name="Roos D."/>
            <person name="Caler E."/>
            <person name="Lorenzi H."/>
        </authorList>
    </citation>
    <scope>NUCLEOTIDE SEQUENCE [LARGE SCALE GENOMIC DNA]</scope>
    <source>
        <strain evidence="9 10">RUB</strain>
    </source>
</reference>
<evidence type="ECO:0000256" key="6">
    <source>
        <dbReference type="PROSITE-ProRule" id="PRU00181"/>
    </source>
</evidence>
<dbReference type="Gene3D" id="2.40.50.140">
    <property type="entry name" value="Nucleic acid-binding proteins"/>
    <property type="match status" value="1"/>
</dbReference>
<evidence type="ECO:0000256" key="7">
    <source>
        <dbReference type="SAM" id="MobiDB-lite"/>
    </source>
</evidence>
<evidence type="ECO:0000256" key="2">
    <source>
        <dbReference type="ARBA" id="ARBA00010939"/>
    </source>
</evidence>
<organism evidence="9 10">
    <name type="scientific">Toxoplasma gondii RUB</name>
    <dbReference type="NCBI Taxonomy" id="935652"/>
    <lineage>
        <taxon>Eukaryota</taxon>
        <taxon>Sar</taxon>
        <taxon>Alveolata</taxon>
        <taxon>Apicomplexa</taxon>
        <taxon>Conoidasida</taxon>
        <taxon>Coccidia</taxon>
        <taxon>Eucoccidiorida</taxon>
        <taxon>Eimeriorina</taxon>
        <taxon>Sarcocystidae</taxon>
        <taxon>Toxoplasma</taxon>
    </lineage>
</organism>
<dbReference type="VEuPathDB" id="ToxoDB:TGRUB_217620"/>
<feature type="domain" description="S1-like" evidence="8">
    <location>
        <begin position="356"/>
        <end position="399"/>
    </location>
</feature>
<evidence type="ECO:0000256" key="3">
    <source>
        <dbReference type="ARBA" id="ARBA00011599"/>
    </source>
</evidence>
<evidence type="ECO:0000313" key="9">
    <source>
        <dbReference type="EMBL" id="KFG64735.1"/>
    </source>
</evidence>
<dbReference type="Pfam" id="PF01176">
    <property type="entry name" value="eIF-1a"/>
    <property type="match status" value="1"/>
</dbReference>
<dbReference type="PANTHER" id="PTHR33370:SF1">
    <property type="entry name" value="TRANSLATION INITIATION FACTOR IF-1, CHLOROPLASTIC"/>
    <property type="match status" value="1"/>
</dbReference>
<comment type="similarity">
    <text evidence="2">Belongs to the IF-1 family.</text>
</comment>
<comment type="function">
    <text evidence="1">One of the essential components for the initiation of protein synthesis. Stabilizes the binding of IF-2 and IF-3 on the 30S subunit to which N-formylmethionyl-tRNA(fMet) subsequently binds. Helps modulate mRNA selection, yielding the 30S pre-initiation complex (PIC). Upon addition of the 50S ribosomal subunit IF-1, IF-2 and IF-3 are released leaving the mature 70S translation initiation complex.</text>
</comment>
<dbReference type="EMBL" id="AFYV02000533">
    <property type="protein sequence ID" value="KFG64735.1"/>
    <property type="molecule type" value="Genomic_DNA"/>
</dbReference>
<proteinExistence type="inferred from homology"/>
<dbReference type="AlphaFoldDB" id="A0A086M767"/>
<evidence type="ECO:0000256" key="4">
    <source>
        <dbReference type="ARBA" id="ARBA00022540"/>
    </source>
</evidence>
<accession>A0A086M767</accession>
<dbReference type="InterPro" id="IPR012340">
    <property type="entry name" value="NA-bd_OB-fold"/>
</dbReference>
<protein>
    <submittedName>
        <fullName evidence="9">Putative translation initiation factor</fullName>
    </submittedName>
</protein>
<comment type="caution">
    <text evidence="9">The sequence shown here is derived from an EMBL/GenBank/DDBJ whole genome shotgun (WGS) entry which is preliminary data.</text>
</comment>
<dbReference type="PANTHER" id="PTHR33370">
    <property type="entry name" value="TRANSLATION INITIATION FACTOR IF-1, CHLOROPLASTIC"/>
    <property type="match status" value="1"/>
</dbReference>
<sequence length="411" mass="44281">MSALVELPKATKSPCCSVASPVCASPSVTFTLFSALFFAAVHLQSCLSTGSGLSSPHSSLSSGPCGYFRRFTGPVCRIGPHFRCVFCDVPVLSVVPAGDAYSVSRLTAHKNKTRAHHLAPSFQSSSVCTVAECRLKCMPCITRNLQPLETCMFIHLRHSGHSASRDESRYSDFESRPRKVSPWAKCVSIQNERATGLMHCFPRCHVLTNSQRNSNPNLCGHSPFAAFPSLDPGGRSTRRRNSPAYSPDRAAIFYPFLSACGRDRPVGCLRYSASALRGSRSSTSNPKQAVARQGNHGSGKKGTSTFTASGKIVSALPGGYFMVELSAVTSPRIHSSTSPSVAHSPPAVVTPPALVGKQMLCSLGGKLRLNRIRVQLFDMVDVEFCPLDPTRGRIIYRRKPTSSDTPSSQPS</sequence>
<dbReference type="InterPro" id="IPR004368">
    <property type="entry name" value="TIF_IF1"/>
</dbReference>
<feature type="region of interest" description="Disordered" evidence="7">
    <location>
        <begin position="278"/>
        <end position="304"/>
    </location>
</feature>
<dbReference type="GO" id="GO:0003723">
    <property type="term" value="F:RNA binding"/>
    <property type="evidence" value="ECO:0007669"/>
    <property type="project" value="InterPro"/>
</dbReference>
<keyword evidence="4 6" id="KW-0396">Initiation factor</keyword>
<dbReference type="OrthoDB" id="1714886at2759"/>